<dbReference type="AlphaFoldDB" id="A0AAD8Y7V4"/>
<evidence type="ECO:0000256" key="1">
    <source>
        <dbReference type="SAM" id="MobiDB-lite"/>
    </source>
</evidence>
<dbReference type="EMBL" id="JATAAI010000014">
    <property type="protein sequence ID" value="KAK1741122.1"/>
    <property type="molecule type" value="Genomic_DNA"/>
</dbReference>
<gene>
    <name evidence="2" type="ORF">QTG54_008374</name>
</gene>
<proteinExistence type="predicted"/>
<protein>
    <submittedName>
        <fullName evidence="2">Uncharacterized protein</fullName>
    </submittedName>
</protein>
<evidence type="ECO:0000313" key="2">
    <source>
        <dbReference type="EMBL" id="KAK1741122.1"/>
    </source>
</evidence>
<comment type="caution">
    <text evidence="2">The sequence shown here is derived from an EMBL/GenBank/DDBJ whole genome shotgun (WGS) entry which is preliminary data.</text>
</comment>
<reference evidence="2" key="1">
    <citation type="submission" date="2023-06" db="EMBL/GenBank/DDBJ databases">
        <title>Survivors Of The Sea: Transcriptome response of Skeletonema marinoi to long-term dormancy.</title>
        <authorList>
            <person name="Pinder M.I.M."/>
            <person name="Kourtchenko O."/>
            <person name="Robertson E.K."/>
            <person name="Larsson T."/>
            <person name="Maumus F."/>
            <person name="Osuna-Cruz C.M."/>
            <person name="Vancaester E."/>
            <person name="Stenow R."/>
            <person name="Vandepoele K."/>
            <person name="Ploug H."/>
            <person name="Bruchert V."/>
            <person name="Godhe A."/>
            <person name="Topel M."/>
        </authorList>
    </citation>
    <scope>NUCLEOTIDE SEQUENCE</scope>
    <source>
        <strain evidence="2">R05AC</strain>
    </source>
</reference>
<evidence type="ECO:0000313" key="3">
    <source>
        <dbReference type="Proteomes" id="UP001224775"/>
    </source>
</evidence>
<feature type="region of interest" description="Disordered" evidence="1">
    <location>
        <begin position="147"/>
        <end position="194"/>
    </location>
</feature>
<sequence length="194" mass="20646">MEVRSALLHGLPRVNPERAVVFRFRQLGTGGSGKSERAAAVPRAPVIGLKAGLLMDGAVLENPARAVLLVQEAGPQVALESPARAVLPVRDGPLVAHGPLERVARAALPVRDGAHLVHGPLASQASLDLEDGPVLLPHGPLARVANREEEDGTPEARMGWKVQVRIKSKGASPREASRRDQVEGIQGRMEQQQL</sequence>
<dbReference type="Proteomes" id="UP001224775">
    <property type="component" value="Unassembled WGS sequence"/>
</dbReference>
<keyword evidence="3" id="KW-1185">Reference proteome</keyword>
<accession>A0AAD8Y7V4</accession>
<organism evidence="2 3">
    <name type="scientific">Skeletonema marinoi</name>
    <dbReference type="NCBI Taxonomy" id="267567"/>
    <lineage>
        <taxon>Eukaryota</taxon>
        <taxon>Sar</taxon>
        <taxon>Stramenopiles</taxon>
        <taxon>Ochrophyta</taxon>
        <taxon>Bacillariophyta</taxon>
        <taxon>Coscinodiscophyceae</taxon>
        <taxon>Thalassiosirophycidae</taxon>
        <taxon>Thalassiosirales</taxon>
        <taxon>Skeletonemataceae</taxon>
        <taxon>Skeletonema</taxon>
        <taxon>Skeletonema marinoi-dohrnii complex</taxon>
    </lineage>
</organism>
<name>A0AAD8Y7V4_9STRA</name>